<name>A0ABU7KQY3_9ACTN</name>
<evidence type="ECO:0000256" key="1">
    <source>
        <dbReference type="SAM" id="MobiDB-lite"/>
    </source>
</evidence>
<comment type="caution">
    <text evidence="2">The sequence shown here is derived from an EMBL/GenBank/DDBJ whole genome shotgun (WGS) entry which is preliminary data.</text>
</comment>
<feature type="compositionally biased region" description="Basic and acidic residues" evidence="1">
    <location>
        <begin position="53"/>
        <end position="71"/>
    </location>
</feature>
<dbReference type="EMBL" id="JAUUCC010000033">
    <property type="protein sequence ID" value="MEE2051698.1"/>
    <property type="molecule type" value="Genomic_DNA"/>
</dbReference>
<feature type="compositionally biased region" description="Basic and acidic residues" evidence="1">
    <location>
        <begin position="11"/>
        <end position="20"/>
    </location>
</feature>
<sequence>MPHVKIGYPHKAPDGTKRTQGETVYVSSSEAEGIVADGKGKIVKVSAEEAVKIAEASKPKDDKPAPKEESPKPLPKRPAPAKTEKPTDA</sequence>
<proteinExistence type="predicted"/>
<dbReference type="RefSeq" id="WP_330158760.1">
    <property type="nucleotide sequence ID" value="NZ_BAAAJA010000041.1"/>
</dbReference>
<feature type="region of interest" description="Disordered" evidence="1">
    <location>
        <begin position="1"/>
        <end position="24"/>
    </location>
</feature>
<evidence type="ECO:0000313" key="2">
    <source>
        <dbReference type="EMBL" id="MEE2051698.1"/>
    </source>
</evidence>
<dbReference type="Proteomes" id="UP001348641">
    <property type="component" value="Unassembled WGS sequence"/>
</dbReference>
<evidence type="ECO:0008006" key="4">
    <source>
        <dbReference type="Google" id="ProtNLM"/>
    </source>
</evidence>
<protein>
    <recommendedName>
        <fullName evidence="4">Hypervirulence associated protein TUDOR domain-containing protein</fullName>
    </recommendedName>
</protein>
<accession>A0ABU7KQY3</accession>
<feature type="region of interest" description="Disordered" evidence="1">
    <location>
        <begin position="53"/>
        <end position="89"/>
    </location>
</feature>
<reference evidence="2 3" key="1">
    <citation type="submission" date="2023-07" db="EMBL/GenBank/DDBJ databases">
        <authorList>
            <person name="Girao M."/>
            <person name="Carvalho M.F."/>
        </authorList>
    </citation>
    <scope>NUCLEOTIDE SEQUENCE [LARGE SCALE GENOMIC DNA]</scope>
    <source>
        <strain evidence="2 3">66/93</strain>
    </source>
</reference>
<evidence type="ECO:0000313" key="3">
    <source>
        <dbReference type="Proteomes" id="UP001348641"/>
    </source>
</evidence>
<gene>
    <name evidence="2" type="ORF">Q8A49_14455</name>
</gene>
<organism evidence="2 3">
    <name type="scientific">Nocardiopsis tropica</name>
    <dbReference type="NCBI Taxonomy" id="109330"/>
    <lineage>
        <taxon>Bacteria</taxon>
        <taxon>Bacillati</taxon>
        <taxon>Actinomycetota</taxon>
        <taxon>Actinomycetes</taxon>
        <taxon>Streptosporangiales</taxon>
        <taxon>Nocardiopsidaceae</taxon>
        <taxon>Nocardiopsis</taxon>
    </lineage>
</organism>